<gene>
    <name evidence="1" type="ORF">MARPO_0116s0037</name>
</gene>
<reference evidence="2" key="1">
    <citation type="journal article" date="2017" name="Cell">
        <title>Insights into land plant evolution garnered from the Marchantia polymorpha genome.</title>
        <authorList>
            <person name="Bowman J.L."/>
            <person name="Kohchi T."/>
            <person name="Yamato K.T."/>
            <person name="Jenkins J."/>
            <person name="Shu S."/>
            <person name="Ishizaki K."/>
            <person name="Yamaoka S."/>
            <person name="Nishihama R."/>
            <person name="Nakamura Y."/>
            <person name="Berger F."/>
            <person name="Adam C."/>
            <person name="Aki S.S."/>
            <person name="Althoff F."/>
            <person name="Araki T."/>
            <person name="Arteaga-Vazquez M.A."/>
            <person name="Balasubrmanian S."/>
            <person name="Barry K."/>
            <person name="Bauer D."/>
            <person name="Boehm C.R."/>
            <person name="Briginshaw L."/>
            <person name="Caballero-Perez J."/>
            <person name="Catarino B."/>
            <person name="Chen F."/>
            <person name="Chiyoda S."/>
            <person name="Chovatia M."/>
            <person name="Davies K.M."/>
            <person name="Delmans M."/>
            <person name="Demura T."/>
            <person name="Dierschke T."/>
            <person name="Dolan L."/>
            <person name="Dorantes-Acosta A.E."/>
            <person name="Eklund D.M."/>
            <person name="Florent S.N."/>
            <person name="Flores-Sandoval E."/>
            <person name="Fujiyama A."/>
            <person name="Fukuzawa H."/>
            <person name="Galik B."/>
            <person name="Grimanelli D."/>
            <person name="Grimwood J."/>
            <person name="Grossniklaus U."/>
            <person name="Hamada T."/>
            <person name="Haseloff J."/>
            <person name="Hetherington A.J."/>
            <person name="Higo A."/>
            <person name="Hirakawa Y."/>
            <person name="Hundley H.N."/>
            <person name="Ikeda Y."/>
            <person name="Inoue K."/>
            <person name="Inoue S.I."/>
            <person name="Ishida S."/>
            <person name="Jia Q."/>
            <person name="Kakita M."/>
            <person name="Kanazawa T."/>
            <person name="Kawai Y."/>
            <person name="Kawashima T."/>
            <person name="Kennedy M."/>
            <person name="Kinose K."/>
            <person name="Kinoshita T."/>
            <person name="Kohara Y."/>
            <person name="Koide E."/>
            <person name="Komatsu K."/>
            <person name="Kopischke S."/>
            <person name="Kubo M."/>
            <person name="Kyozuka J."/>
            <person name="Lagercrantz U."/>
            <person name="Lin S.S."/>
            <person name="Lindquist E."/>
            <person name="Lipzen A.M."/>
            <person name="Lu C.W."/>
            <person name="De Luna E."/>
            <person name="Martienssen R.A."/>
            <person name="Minamino N."/>
            <person name="Mizutani M."/>
            <person name="Mizutani M."/>
            <person name="Mochizuki N."/>
            <person name="Monte I."/>
            <person name="Mosher R."/>
            <person name="Nagasaki H."/>
            <person name="Nakagami H."/>
            <person name="Naramoto S."/>
            <person name="Nishitani K."/>
            <person name="Ohtani M."/>
            <person name="Okamoto T."/>
            <person name="Okumura M."/>
            <person name="Phillips J."/>
            <person name="Pollak B."/>
            <person name="Reinders A."/>
            <person name="Rovekamp M."/>
            <person name="Sano R."/>
            <person name="Sawa S."/>
            <person name="Schmid M.W."/>
            <person name="Shirakawa M."/>
            <person name="Solano R."/>
            <person name="Spunde A."/>
            <person name="Suetsugu N."/>
            <person name="Sugano S."/>
            <person name="Sugiyama A."/>
            <person name="Sun R."/>
            <person name="Suzuki Y."/>
            <person name="Takenaka M."/>
            <person name="Takezawa D."/>
            <person name="Tomogane H."/>
            <person name="Tsuzuki M."/>
            <person name="Ueda T."/>
            <person name="Umeda M."/>
            <person name="Ward J.M."/>
            <person name="Watanabe Y."/>
            <person name="Yazaki K."/>
            <person name="Yokoyama R."/>
            <person name="Yoshitake Y."/>
            <person name="Yotsui I."/>
            <person name="Zachgo S."/>
            <person name="Schmutz J."/>
        </authorList>
    </citation>
    <scope>NUCLEOTIDE SEQUENCE [LARGE SCALE GENOMIC DNA]</scope>
    <source>
        <strain evidence="2">Tak-1</strain>
    </source>
</reference>
<accession>A0A2R6WB21</accession>
<sequence length="96" mass="11109">MLGVSKQTNEHETQSELDKSCRYFCQLDEWVVHTRPAPAPPFVRSTDICLRYLAVQAQIHRSSRPCLHPVWSVDHEQQAKDENCHAAVEVLLQLRE</sequence>
<name>A0A2R6WB21_MARPO</name>
<protein>
    <submittedName>
        <fullName evidence="1">Uncharacterized protein</fullName>
    </submittedName>
</protein>
<evidence type="ECO:0000313" key="2">
    <source>
        <dbReference type="Proteomes" id="UP000244005"/>
    </source>
</evidence>
<dbReference type="Gramene" id="Mp4g20360.1">
    <property type="protein sequence ID" value="Mp4g20360.1.cds1"/>
    <property type="gene ID" value="Mp4g20360"/>
</dbReference>
<dbReference type="Proteomes" id="UP000244005">
    <property type="component" value="Unassembled WGS sequence"/>
</dbReference>
<dbReference type="EMBL" id="KZ772788">
    <property type="protein sequence ID" value="PTQ31051.1"/>
    <property type="molecule type" value="Genomic_DNA"/>
</dbReference>
<evidence type="ECO:0000313" key="1">
    <source>
        <dbReference type="EMBL" id="PTQ31051.1"/>
    </source>
</evidence>
<keyword evidence="2" id="KW-1185">Reference proteome</keyword>
<dbReference type="AlphaFoldDB" id="A0A2R6WB21"/>
<organism evidence="1 2">
    <name type="scientific">Marchantia polymorpha</name>
    <name type="common">Common liverwort</name>
    <name type="synonym">Marchantia aquatica</name>
    <dbReference type="NCBI Taxonomy" id="3197"/>
    <lineage>
        <taxon>Eukaryota</taxon>
        <taxon>Viridiplantae</taxon>
        <taxon>Streptophyta</taxon>
        <taxon>Embryophyta</taxon>
        <taxon>Marchantiophyta</taxon>
        <taxon>Marchantiopsida</taxon>
        <taxon>Marchantiidae</taxon>
        <taxon>Marchantiales</taxon>
        <taxon>Marchantiaceae</taxon>
        <taxon>Marchantia</taxon>
    </lineage>
</organism>
<proteinExistence type="predicted"/>